<sequence length="33" mass="3668">MDDFSPPPLRAPTACVACNKKKVRCIFDEASEQ</sequence>
<dbReference type="GO" id="GO:0000981">
    <property type="term" value="F:DNA-binding transcription factor activity, RNA polymerase II-specific"/>
    <property type="evidence" value="ECO:0007669"/>
    <property type="project" value="InterPro"/>
</dbReference>
<accession>A0A1F5LCD2</accession>
<evidence type="ECO:0008006" key="7">
    <source>
        <dbReference type="Google" id="ProtNLM"/>
    </source>
</evidence>
<evidence type="ECO:0000313" key="6">
    <source>
        <dbReference type="Proteomes" id="UP000177622"/>
    </source>
</evidence>
<dbReference type="GO" id="GO:0003677">
    <property type="term" value="F:DNA binding"/>
    <property type="evidence" value="ECO:0007669"/>
    <property type="project" value="UniProtKB-KW"/>
</dbReference>
<keyword evidence="2" id="KW-0238">DNA-binding</keyword>
<organism evidence="5 6">
    <name type="scientific">Penicillium arizonense</name>
    <dbReference type="NCBI Taxonomy" id="1835702"/>
    <lineage>
        <taxon>Eukaryota</taxon>
        <taxon>Fungi</taxon>
        <taxon>Dikarya</taxon>
        <taxon>Ascomycota</taxon>
        <taxon>Pezizomycotina</taxon>
        <taxon>Eurotiomycetes</taxon>
        <taxon>Eurotiomycetidae</taxon>
        <taxon>Eurotiales</taxon>
        <taxon>Aspergillaceae</taxon>
        <taxon>Penicillium</taxon>
    </lineage>
</organism>
<evidence type="ECO:0000256" key="3">
    <source>
        <dbReference type="ARBA" id="ARBA00023163"/>
    </source>
</evidence>
<comment type="caution">
    <text evidence="5">The sequence shown here is derived from an EMBL/GenBank/DDBJ whole genome shotgun (WGS) entry which is preliminary data.</text>
</comment>
<gene>
    <name evidence="5" type="ORF">PENARI_c016G00924</name>
</gene>
<dbReference type="GeneID" id="34578686"/>
<name>A0A1F5LCD2_PENAI</name>
<dbReference type="AlphaFoldDB" id="A0A1F5LCD2"/>
<dbReference type="RefSeq" id="XP_022486048.1">
    <property type="nucleotide sequence ID" value="XM_022633952.1"/>
</dbReference>
<dbReference type="InterPro" id="IPR036864">
    <property type="entry name" value="Zn2-C6_fun-type_DNA-bd_sf"/>
</dbReference>
<dbReference type="SUPFAM" id="SSF57701">
    <property type="entry name" value="Zn2/Cys6 DNA-binding domain"/>
    <property type="match status" value="1"/>
</dbReference>
<reference evidence="5 6" key="1">
    <citation type="journal article" date="2016" name="Sci. Rep.">
        <title>Penicillium arizonense, a new, genome sequenced fungal species, reveals a high chemical diversity in secreted metabolites.</title>
        <authorList>
            <person name="Grijseels S."/>
            <person name="Nielsen J.C."/>
            <person name="Randelovic M."/>
            <person name="Nielsen J."/>
            <person name="Nielsen K.F."/>
            <person name="Workman M."/>
            <person name="Frisvad J.C."/>
        </authorList>
    </citation>
    <scope>NUCLEOTIDE SEQUENCE [LARGE SCALE GENOMIC DNA]</scope>
    <source>
        <strain evidence="5 6">CBS 141311</strain>
    </source>
</reference>
<keyword evidence="6" id="KW-1185">Reference proteome</keyword>
<evidence type="ECO:0000256" key="2">
    <source>
        <dbReference type="ARBA" id="ARBA00023125"/>
    </source>
</evidence>
<keyword evidence="1" id="KW-0805">Transcription regulation</keyword>
<keyword evidence="3" id="KW-0804">Transcription</keyword>
<evidence type="ECO:0000256" key="4">
    <source>
        <dbReference type="ARBA" id="ARBA00023242"/>
    </source>
</evidence>
<keyword evidence="4" id="KW-0539">Nucleus</keyword>
<evidence type="ECO:0000256" key="1">
    <source>
        <dbReference type="ARBA" id="ARBA00023015"/>
    </source>
</evidence>
<evidence type="ECO:0000313" key="5">
    <source>
        <dbReference type="EMBL" id="OGE50601.1"/>
    </source>
</evidence>
<protein>
    <recommendedName>
        <fullName evidence="7">Zn(2)-C6 fungal-type domain-containing protein</fullName>
    </recommendedName>
</protein>
<dbReference type="GO" id="GO:0008270">
    <property type="term" value="F:zinc ion binding"/>
    <property type="evidence" value="ECO:0007669"/>
    <property type="project" value="InterPro"/>
</dbReference>
<dbReference type="EMBL" id="LXJU01000016">
    <property type="protein sequence ID" value="OGE50601.1"/>
    <property type="molecule type" value="Genomic_DNA"/>
</dbReference>
<dbReference type="Proteomes" id="UP000177622">
    <property type="component" value="Unassembled WGS sequence"/>
</dbReference>
<proteinExistence type="predicted"/>